<dbReference type="OrthoDB" id="1118734at2"/>
<protein>
    <recommendedName>
        <fullName evidence="3">DUF2490 domain-containing protein</fullName>
    </recommendedName>
</protein>
<dbReference type="RefSeq" id="WP_073582236.1">
    <property type="nucleotide sequence ID" value="NZ_CBCSEA010000013.1"/>
</dbReference>
<keyword evidence="2" id="KW-1185">Reference proteome</keyword>
<evidence type="ECO:0000313" key="1">
    <source>
        <dbReference type="EMBL" id="SHO72813.1"/>
    </source>
</evidence>
<evidence type="ECO:0000313" key="2">
    <source>
        <dbReference type="Proteomes" id="UP000184611"/>
    </source>
</evidence>
<name>A0A1M7ZVI3_9FLAO</name>
<dbReference type="Pfam" id="PF10677">
    <property type="entry name" value="DUF2490"/>
    <property type="match status" value="1"/>
</dbReference>
<proteinExistence type="predicted"/>
<accession>A0A1M7ZVI3</accession>
<organism evidence="1 2">
    <name type="scientific">Flavobacterium cucumis</name>
    <dbReference type="NCBI Taxonomy" id="416016"/>
    <lineage>
        <taxon>Bacteria</taxon>
        <taxon>Pseudomonadati</taxon>
        <taxon>Bacteroidota</taxon>
        <taxon>Flavobacteriia</taxon>
        <taxon>Flavobacteriales</taxon>
        <taxon>Flavobacteriaceae</taxon>
        <taxon>Flavobacterium</taxon>
    </lineage>
</organism>
<dbReference type="AlphaFoldDB" id="A0A1M7ZVI3"/>
<dbReference type="STRING" id="416016.SAMN05443547_1153"/>
<evidence type="ECO:0008006" key="3">
    <source>
        <dbReference type="Google" id="ProtNLM"/>
    </source>
</evidence>
<reference evidence="2" key="1">
    <citation type="submission" date="2016-12" db="EMBL/GenBank/DDBJ databases">
        <authorList>
            <person name="Varghese N."/>
            <person name="Submissions S."/>
        </authorList>
    </citation>
    <scope>NUCLEOTIDE SEQUENCE [LARGE SCALE GENOMIC DNA]</scope>
    <source>
        <strain evidence="2">DSM 18830</strain>
    </source>
</reference>
<dbReference type="EMBL" id="FRYK01000001">
    <property type="protein sequence ID" value="SHO72813.1"/>
    <property type="molecule type" value="Genomic_DNA"/>
</dbReference>
<dbReference type="InterPro" id="IPR019619">
    <property type="entry name" value="DUF2490"/>
</dbReference>
<gene>
    <name evidence="1" type="ORF">SAMN05443547_1153</name>
</gene>
<dbReference type="Proteomes" id="UP000184611">
    <property type="component" value="Unassembled WGS sequence"/>
</dbReference>
<sequence>MKHLEILLLEPFLKIKNHLKLALVVSVLLFQNSYGQKKIQHQKLIWYGYYNTLQLNPNWKRYSEIQERHFINPIAQHQLVFRANIERKLLNNWSTLLGMTLFLQSPQNLNSTSDLMVPELRPSVGFVNFERFGLLKMNHKYQMEARFFHNQVNGELTSGYTFSNFRFRYQLCFDYPLLRFDESDKIILKIKDELMLNIGSQIVKNTFDQNRIYLGLNYVITSKLAFEVGYMNWFQQQQNGTDYYDRNILRFSIFHIIS</sequence>